<protein>
    <submittedName>
        <fullName evidence="1">Uncharacterized protein</fullName>
    </submittedName>
</protein>
<reference evidence="1 2" key="1">
    <citation type="submission" date="2021-06" db="EMBL/GenBank/DDBJ databases">
        <authorList>
            <person name="Palmer J.M."/>
        </authorList>
    </citation>
    <scope>NUCLEOTIDE SEQUENCE [LARGE SCALE GENOMIC DNA]</scope>
    <source>
        <strain evidence="1 2">GA_2019</strain>
        <tissue evidence="1">Muscle</tissue>
    </source>
</reference>
<name>A0ABV0P571_9TELE</name>
<dbReference type="Proteomes" id="UP001476798">
    <property type="component" value="Unassembled WGS sequence"/>
</dbReference>
<accession>A0ABV0P571</accession>
<comment type="caution">
    <text evidence="1">The sequence shown here is derived from an EMBL/GenBank/DDBJ whole genome shotgun (WGS) entry which is preliminary data.</text>
</comment>
<dbReference type="EMBL" id="JAHRIO010060309">
    <property type="protein sequence ID" value="MEQ2177762.1"/>
    <property type="molecule type" value="Genomic_DNA"/>
</dbReference>
<sequence>MSLCIYQGFRFFFTQTGVLWVGTGNRSSLALNASLLFCHCGKCNLETAWEGSQSSMINNFLFINSFWMSSQQCQGISKVNAAEVCVLSLSFLFPSLSSVLQSLWREAETVYCMSVFLETILRLRIPLGTQCY</sequence>
<organism evidence="1 2">
    <name type="scientific">Goodea atripinnis</name>
    <dbReference type="NCBI Taxonomy" id="208336"/>
    <lineage>
        <taxon>Eukaryota</taxon>
        <taxon>Metazoa</taxon>
        <taxon>Chordata</taxon>
        <taxon>Craniata</taxon>
        <taxon>Vertebrata</taxon>
        <taxon>Euteleostomi</taxon>
        <taxon>Actinopterygii</taxon>
        <taxon>Neopterygii</taxon>
        <taxon>Teleostei</taxon>
        <taxon>Neoteleostei</taxon>
        <taxon>Acanthomorphata</taxon>
        <taxon>Ovalentaria</taxon>
        <taxon>Atherinomorphae</taxon>
        <taxon>Cyprinodontiformes</taxon>
        <taxon>Goodeidae</taxon>
        <taxon>Goodea</taxon>
    </lineage>
</organism>
<evidence type="ECO:0000313" key="1">
    <source>
        <dbReference type="EMBL" id="MEQ2177762.1"/>
    </source>
</evidence>
<gene>
    <name evidence="1" type="ORF">GOODEAATRI_006925</name>
</gene>
<proteinExistence type="predicted"/>
<keyword evidence="2" id="KW-1185">Reference proteome</keyword>
<evidence type="ECO:0000313" key="2">
    <source>
        <dbReference type="Proteomes" id="UP001476798"/>
    </source>
</evidence>